<gene>
    <name evidence="1" type="ORF">EZS28_037829</name>
</gene>
<evidence type="ECO:0000313" key="2">
    <source>
        <dbReference type="Proteomes" id="UP000324800"/>
    </source>
</evidence>
<sequence>MPLGTAPSECKNTLFKEFNIVRNPLYTRRTYPIITRRPHLTNNGTPHMNISVQIAVPEDPQILQLPLKLQLISALPTFTCTDCGQHHNQLDWDTENDGSSIQTWKAQSAPTTSKLILRGDTSSSTTTTLDYYLTQDDRKWVHYLDLTHLTLQLQNHLLPPLPLLHQTT</sequence>
<accession>A0A5J4U8V3</accession>
<comment type="caution">
    <text evidence="1">The sequence shown here is derived from an EMBL/GenBank/DDBJ whole genome shotgun (WGS) entry which is preliminary data.</text>
</comment>
<reference evidence="1 2" key="1">
    <citation type="submission" date="2019-03" db="EMBL/GenBank/DDBJ databases">
        <title>Single cell metagenomics reveals metabolic interactions within the superorganism composed of flagellate Streblomastix strix and complex community of Bacteroidetes bacteria on its surface.</title>
        <authorList>
            <person name="Treitli S.C."/>
            <person name="Kolisko M."/>
            <person name="Husnik F."/>
            <person name="Keeling P."/>
            <person name="Hampl V."/>
        </authorList>
    </citation>
    <scope>NUCLEOTIDE SEQUENCE [LARGE SCALE GENOMIC DNA]</scope>
    <source>
        <strain evidence="1">ST1C</strain>
    </source>
</reference>
<proteinExistence type="predicted"/>
<name>A0A5J4U8V3_9EUKA</name>
<feature type="non-terminal residue" evidence="1">
    <location>
        <position position="168"/>
    </location>
</feature>
<evidence type="ECO:0000313" key="1">
    <source>
        <dbReference type="EMBL" id="KAA6366644.1"/>
    </source>
</evidence>
<protein>
    <submittedName>
        <fullName evidence="1">Uncharacterized protein</fullName>
    </submittedName>
</protein>
<organism evidence="1 2">
    <name type="scientific">Streblomastix strix</name>
    <dbReference type="NCBI Taxonomy" id="222440"/>
    <lineage>
        <taxon>Eukaryota</taxon>
        <taxon>Metamonada</taxon>
        <taxon>Preaxostyla</taxon>
        <taxon>Oxymonadida</taxon>
        <taxon>Streblomastigidae</taxon>
        <taxon>Streblomastix</taxon>
    </lineage>
</organism>
<dbReference type="EMBL" id="SNRW01019153">
    <property type="protein sequence ID" value="KAA6366644.1"/>
    <property type="molecule type" value="Genomic_DNA"/>
</dbReference>
<dbReference type="Proteomes" id="UP000324800">
    <property type="component" value="Unassembled WGS sequence"/>
</dbReference>
<dbReference type="AlphaFoldDB" id="A0A5J4U8V3"/>